<gene>
    <name evidence="1" type="ORF">KPL71_019139</name>
</gene>
<protein>
    <submittedName>
        <fullName evidence="1">Histone acetyltransferase HAC12</fullName>
    </submittedName>
</protein>
<accession>A0ACB8K2X1</accession>
<dbReference type="Proteomes" id="UP000829398">
    <property type="component" value="Chromosome 6"/>
</dbReference>
<sequence length="1419" mass="160303">MDDVCPIQQVAYHATSSSLPCHMSMSTLDFRRDSYSDGLVPPFSLLNGSTEGLTFDGYLCGAPSVLTAVNRKNIPSPMAKKQVGNMILSPEQDSTITSCSSEDGFSDAATFNNGPVFDSTLQIPHFLQIIPEVPSTLPSTDLEYQWPYVQFDESSDGKAQFYFNKRDVSCSLIAEQNMCMQTASPSEPLYVSPLASESNAPTSNQMGAAKYAKPSNPSCLYLEHRILHAYINYKSSMVANGGSIVSFVNYLHSTICNIHWCGCERFCILLSHFDGCHSAECHICGPVRYASDAANHQKFDIMKSSFSNTDCDWSKSGSSNCFFPSSKRLKMEHPICSFSSGVGISSFVDPLQVQSFDFGAVPPLQQFPESPKSINSEVRELDMELLRNPAKDSTIFEGTRNSIVDNYCMLNSQKVFTPEEFNFGSKMEEDLSSGGDLADIFLDSNRLRSSVVSVHEACGAGCKEDEVLVRTKLNETNPEIKSECVAVPVRTESDLTKPGTKNELIAQEADNGQPLKLRNPRTNGVSLTDFFTAEQLRAHISSLRQLVSQSALKEEKGNKTTNTLSDNSCQLCQAEKLLLAPTPIYCSYCGADIKRYVIYYSTPEENGMRHCFCKSCYKQSRGGKISLYGISFSKAKMYKRKNDEAIEEAWVLCDKCQGWQHQICALYNNKRDTEGKAEYFCPKCRLKEIETGDHLLLAESTFFAAKDLPSTMLSDHLEQRLFTRIQEERKMKANVSGKNLDEVPTAEDLVVRVVLSVDKKLEVKQQFLDIFHEANYPTEFPYRLKVILLFQKIEGVDVCLFGMYVQEFGSECSHPNQRCVYISYLDSVKYFRPETETAAGKALRTFVYHEILVYYIGYLEYSKKRGFATCYIWACPPVKGEDYILYCHPETQKTPKSDKLRHWYRSMLRKAAEEKIVVGISNLYDQFFIPTGQHSKVTAARLPYFDGDYWSGAAEGVIKSIEQERGDDFHKKLKKPMTKRMLKAMGHADPSSNAAKDILFMQKLGQIIFPVKEDFIVVHLQFVCSHCHEVILYRHRWCCSQCKYFQLCERCHDAERNLNGEDIHTLNGKEKHALNKVMVDDVPCHTRDKDVIIDNTSFENRNAFLSFCQKNYYQFDTLRRAKYSSMMILHHLHNSNMLTAESICCLCRKDTVIDQCWQCETCPQFEVCTACYQEKGDSLHIHKLTQRSSAADGGTESREAQTKALQAGRNPDTYIHSQVNLTLQKTQLMNLLQHASQCSLNKSKGCSYPKCLKMKTLFYHARSCNVRTAGGCQHCRKIWSLLTMHSRRCKELDCRVPRCNGMLKPWCNAGNEGIVPIVKIEQDLPKAAAIAGLVQWKTPIRFARAQSHKRSLSSRHCGLAQFKFFSRPVRISAFPQDPVWDKPKSGGEAAPRSGQIRTTALNVIGYKQSSGQRIQKMAF</sequence>
<dbReference type="EMBL" id="CM039175">
    <property type="protein sequence ID" value="KAH9739479.1"/>
    <property type="molecule type" value="Genomic_DNA"/>
</dbReference>
<name>A0ACB8K2X1_CITSI</name>
<organism evidence="1 2">
    <name type="scientific">Citrus sinensis</name>
    <name type="common">Sweet orange</name>
    <name type="synonym">Citrus aurantium var. sinensis</name>
    <dbReference type="NCBI Taxonomy" id="2711"/>
    <lineage>
        <taxon>Eukaryota</taxon>
        <taxon>Viridiplantae</taxon>
        <taxon>Streptophyta</taxon>
        <taxon>Embryophyta</taxon>
        <taxon>Tracheophyta</taxon>
        <taxon>Spermatophyta</taxon>
        <taxon>Magnoliopsida</taxon>
        <taxon>eudicotyledons</taxon>
        <taxon>Gunneridae</taxon>
        <taxon>Pentapetalae</taxon>
        <taxon>rosids</taxon>
        <taxon>malvids</taxon>
        <taxon>Sapindales</taxon>
        <taxon>Rutaceae</taxon>
        <taxon>Aurantioideae</taxon>
        <taxon>Citrus</taxon>
    </lineage>
</organism>
<reference evidence="2" key="1">
    <citation type="journal article" date="2023" name="Hortic. Res.">
        <title>A chromosome-level phased genome enabling allele-level studies in sweet orange: a case study on citrus Huanglongbing tolerance.</title>
        <authorList>
            <person name="Wu B."/>
            <person name="Yu Q."/>
            <person name="Deng Z."/>
            <person name="Duan Y."/>
            <person name="Luo F."/>
            <person name="Gmitter F. Jr."/>
        </authorList>
    </citation>
    <scope>NUCLEOTIDE SEQUENCE [LARGE SCALE GENOMIC DNA]</scope>
    <source>
        <strain evidence="2">cv. Valencia</strain>
    </source>
</reference>
<proteinExistence type="predicted"/>
<keyword evidence="2" id="KW-1185">Reference proteome</keyword>
<evidence type="ECO:0000313" key="1">
    <source>
        <dbReference type="EMBL" id="KAH9739479.1"/>
    </source>
</evidence>
<comment type="caution">
    <text evidence="1">The sequence shown here is derived from an EMBL/GenBank/DDBJ whole genome shotgun (WGS) entry which is preliminary data.</text>
</comment>
<evidence type="ECO:0000313" key="2">
    <source>
        <dbReference type="Proteomes" id="UP000829398"/>
    </source>
</evidence>